<evidence type="ECO:0000256" key="4">
    <source>
        <dbReference type="ARBA" id="ARBA00022989"/>
    </source>
</evidence>
<dbReference type="InterPro" id="IPR037185">
    <property type="entry name" value="EmrE-like"/>
</dbReference>
<feature type="transmembrane region" description="Helical" evidence="6">
    <location>
        <begin position="100"/>
        <end position="124"/>
    </location>
</feature>
<name>A0A3P6CYQ4_BRAOL</name>
<dbReference type="EMBL" id="LR031874">
    <property type="protein sequence ID" value="VDD23977.1"/>
    <property type="molecule type" value="Genomic_DNA"/>
</dbReference>
<dbReference type="InterPro" id="IPR000620">
    <property type="entry name" value="EamA_dom"/>
</dbReference>
<feature type="transmembrane region" description="Helical" evidence="6">
    <location>
        <begin position="214"/>
        <end position="234"/>
    </location>
</feature>
<proteinExistence type="inferred from homology"/>
<organism evidence="8">
    <name type="scientific">Brassica oleracea</name>
    <name type="common">Wild cabbage</name>
    <dbReference type="NCBI Taxonomy" id="3712"/>
    <lineage>
        <taxon>Eukaryota</taxon>
        <taxon>Viridiplantae</taxon>
        <taxon>Streptophyta</taxon>
        <taxon>Embryophyta</taxon>
        <taxon>Tracheophyta</taxon>
        <taxon>Spermatophyta</taxon>
        <taxon>Magnoliopsida</taxon>
        <taxon>eudicotyledons</taxon>
        <taxon>Gunneridae</taxon>
        <taxon>Pentapetalae</taxon>
        <taxon>rosids</taxon>
        <taxon>malvids</taxon>
        <taxon>Brassicales</taxon>
        <taxon>Brassicaceae</taxon>
        <taxon>Brassiceae</taxon>
        <taxon>Brassica</taxon>
    </lineage>
</organism>
<evidence type="ECO:0000256" key="5">
    <source>
        <dbReference type="ARBA" id="ARBA00023136"/>
    </source>
</evidence>
<dbReference type="GO" id="GO:0016020">
    <property type="term" value="C:membrane"/>
    <property type="evidence" value="ECO:0007669"/>
    <property type="project" value="UniProtKB-SubCell"/>
</dbReference>
<feature type="transmembrane region" description="Helical" evidence="6">
    <location>
        <begin position="72"/>
        <end position="94"/>
    </location>
</feature>
<feature type="transmembrane region" description="Helical" evidence="6">
    <location>
        <begin position="250"/>
        <end position="267"/>
    </location>
</feature>
<keyword evidence="5 6" id="KW-0472">Membrane</keyword>
<evidence type="ECO:0000256" key="1">
    <source>
        <dbReference type="ARBA" id="ARBA00004141"/>
    </source>
</evidence>
<accession>A0A3P6CYQ4</accession>
<evidence type="ECO:0000256" key="6">
    <source>
        <dbReference type="RuleBase" id="RU363077"/>
    </source>
</evidence>
<feature type="transmembrane region" description="Helical" evidence="6">
    <location>
        <begin position="12"/>
        <end position="32"/>
    </location>
</feature>
<evidence type="ECO:0000259" key="7">
    <source>
        <dbReference type="Pfam" id="PF00892"/>
    </source>
</evidence>
<dbReference type="Pfam" id="PF00892">
    <property type="entry name" value="EamA"/>
    <property type="match status" value="1"/>
</dbReference>
<keyword evidence="3 6" id="KW-0812">Transmembrane</keyword>
<feature type="transmembrane region" description="Helical" evidence="6">
    <location>
        <begin position="279"/>
        <end position="298"/>
    </location>
</feature>
<keyword evidence="4 6" id="KW-1133">Transmembrane helix</keyword>
<feature type="transmembrane region" description="Helical" evidence="6">
    <location>
        <begin position="136"/>
        <end position="156"/>
    </location>
</feature>
<reference evidence="8" key="1">
    <citation type="submission" date="2018-11" db="EMBL/GenBank/DDBJ databases">
        <authorList>
            <consortium name="Genoscope - CEA"/>
            <person name="William W."/>
        </authorList>
    </citation>
    <scope>NUCLEOTIDE SEQUENCE</scope>
</reference>
<dbReference type="AlphaFoldDB" id="A0A3P6CYQ4"/>
<dbReference type="PANTHER" id="PTHR31218">
    <property type="entry name" value="WAT1-RELATED PROTEIN"/>
    <property type="match status" value="1"/>
</dbReference>
<dbReference type="InterPro" id="IPR030184">
    <property type="entry name" value="WAT1-related"/>
</dbReference>
<feature type="domain" description="EamA" evidence="7">
    <location>
        <begin position="11"/>
        <end position="147"/>
    </location>
</feature>
<protein>
    <recommendedName>
        <fullName evidence="6">WAT1-related protein</fullName>
    </recommendedName>
</protein>
<evidence type="ECO:0000256" key="2">
    <source>
        <dbReference type="ARBA" id="ARBA00007635"/>
    </source>
</evidence>
<dbReference type="SUPFAM" id="SSF103481">
    <property type="entry name" value="Multidrug resistance efflux transporter EmrE"/>
    <property type="match status" value="1"/>
</dbReference>
<dbReference type="GO" id="GO:0022857">
    <property type="term" value="F:transmembrane transporter activity"/>
    <property type="evidence" value="ECO:0007669"/>
    <property type="project" value="InterPro"/>
</dbReference>
<feature type="transmembrane region" description="Helical" evidence="6">
    <location>
        <begin position="182"/>
        <end position="202"/>
    </location>
</feature>
<evidence type="ECO:0000256" key="3">
    <source>
        <dbReference type="ARBA" id="ARBA00022692"/>
    </source>
</evidence>
<sequence>MSYCDGKWTPVIIMITINSALGLGNAMVKKVLDGGFNHMVIETYRLAISTVCLAPIAFFWERKTRPKLTLNILVQLFFSALIGFFRASLTQYFFLMGLSYTSATLACAFISMSPAVTFVMSLIFRVEKLNIKSKAGVGMVMGTLICIGGAFIQTTYKGVPLTKLHKLDLLTNNGPALKPEKWITGCVLLFAGSSCFGSWMVIQSKVNDKYPCQYSSTVILSFFGTIQCALLSLIKSRDIKGWILTDKLDIMTIIYAGAVAQGICTTLNSKYKLVNLINISVYLLFKEISFNFSYILRMDLNVNVLYMCSVIGSGIVIFGLYIFLLGKVKQMKGDGAKKLPSHFGEEEREDDEQYKKSHLMVVPMTP</sequence>
<evidence type="ECO:0000313" key="8">
    <source>
        <dbReference type="EMBL" id="VDD23977.1"/>
    </source>
</evidence>
<feature type="transmembrane region" description="Helical" evidence="6">
    <location>
        <begin position="304"/>
        <end position="324"/>
    </location>
</feature>
<gene>
    <name evidence="8" type="ORF">BOLC2T09868H</name>
</gene>
<comment type="subcellular location">
    <subcellularLocation>
        <location evidence="1 6">Membrane</location>
        <topology evidence="1 6">Multi-pass membrane protein</topology>
    </subcellularLocation>
</comment>
<comment type="similarity">
    <text evidence="2 6">Belongs to the drug/metabolite transporter (DMT) superfamily. Plant drug/metabolite exporter (P-DME) (TC 2.A.7.4) family.</text>
</comment>
<feature type="transmembrane region" description="Helical" evidence="6">
    <location>
        <begin position="44"/>
        <end position="60"/>
    </location>
</feature>